<sequence>MLVKSKNILFGVLHLVMLLLMVHWFIISVVYLKDISWLALIAGGFVFLLGYFGRSSITRAFNWLMKHKTGLMLGAILVQVIFMLSAELFIRRDAAVVYTGAFGLLKETSISSYLTRNPNNLPLFLYERFFYQIFGGAGLWIMQILNMVYVNAGAVLLYRLGLKHYDQKVADWVYTLYLVLICYSPYFYSMYTDIPPLPLIALQLGLALDILKSKSSSSQEKTSLWLGLLSGITMLIRPTTIIVVLAFWMVLFFKGQWKVFGKVFALTALSTGLVFGALNTAVKHQTVVPILKGEGLAKGPLLFINLGLTNIGHNQEDMKEGLLQYVDEDKRDEYNNGMFKNEYIIKEIKRRLKNYGPLGLIGHIYYKQSLTVAEGTLGWLYRDVEHEKTPVINPLYESYTKDLPPAKWVRTYFLSTDRPQYRYYEFVKQLVWIVMAVGLVIVYLKKREEDDIHFLSLAVFGGLLFLIIFEGGKTRYLIQFLPQILLLASIGLADCPKKWLLASKGSSEPHI</sequence>
<keyword evidence="7 9" id="KW-1133">Transmembrane helix</keyword>
<evidence type="ECO:0000256" key="9">
    <source>
        <dbReference type="SAM" id="Phobius"/>
    </source>
</evidence>
<keyword evidence="6" id="KW-0256">Endoplasmic reticulum</keyword>
<feature type="transmembrane region" description="Helical" evidence="9">
    <location>
        <begin position="223"/>
        <end position="251"/>
    </location>
</feature>
<keyword evidence="8 9" id="KW-0472">Membrane</keyword>
<keyword evidence="4" id="KW-0808">Transferase</keyword>
<evidence type="ECO:0000256" key="5">
    <source>
        <dbReference type="ARBA" id="ARBA00022692"/>
    </source>
</evidence>
<keyword evidence="5 9" id="KW-0812">Transmembrane</keyword>
<feature type="transmembrane region" description="Helical" evidence="9">
    <location>
        <begin position="452"/>
        <end position="469"/>
    </location>
</feature>
<feature type="transmembrane region" description="Helical" evidence="9">
    <location>
        <begin position="169"/>
        <end position="188"/>
    </location>
</feature>
<accession>A0A4Z1DUE0</accession>
<proteinExistence type="predicted"/>
<dbReference type="EMBL" id="SRRP01000001">
    <property type="protein sequence ID" value="TGN91805.1"/>
    <property type="molecule type" value="Genomic_DNA"/>
</dbReference>
<feature type="transmembrane region" description="Helical" evidence="9">
    <location>
        <begin position="263"/>
        <end position="282"/>
    </location>
</feature>
<feature type="transmembrane region" description="Helical" evidence="9">
    <location>
        <begin position="129"/>
        <end position="157"/>
    </location>
</feature>
<evidence type="ECO:0000256" key="1">
    <source>
        <dbReference type="ARBA" id="ARBA00004127"/>
    </source>
</evidence>
<evidence type="ECO:0000256" key="7">
    <source>
        <dbReference type="ARBA" id="ARBA00022989"/>
    </source>
</evidence>
<dbReference type="RefSeq" id="WP_135782184.1">
    <property type="nucleotide sequence ID" value="NZ_MRXY01000009.1"/>
</dbReference>
<name>A0A4Z1DUE0_9STRE</name>
<evidence type="ECO:0000313" key="11">
    <source>
        <dbReference type="Proteomes" id="UP000297986"/>
    </source>
</evidence>
<dbReference type="InterPro" id="IPR005599">
    <property type="entry name" value="GPI_mannosylTrfase"/>
</dbReference>
<protein>
    <submittedName>
        <fullName evidence="10">Uncharacterized protein</fullName>
    </submittedName>
</protein>
<evidence type="ECO:0000256" key="2">
    <source>
        <dbReference type="ARBA" id="ARBA00004586"/>
    </source>
</evidence>
<dbReference type="Pfam" id="PF03901">
    <property type="entry name" value="Glyco_transf_22"/>
    <property type="match status" value="1"/>
</dbReference>
<dbReference type="AlphaFoldDB" id="A0A4Z1DUE0"/>
<evidence type="ECO:0000313" key="10">
    <source>
        <dbReference type="EMBL" id="TGN91805.1"/>
    </source>
</evidence>
<feature type="transmembrane region" description="Helical" evidence="9">
    <location>
        <begin position="426"/>
        <end position="446"/>
    </location>
</feature>
<evidence type="ECO:0000256" key="8">
    <source>
        <dbReference type="ARBA" id="ARBA00023136"/>
    </source>
</evidence>
<comment type="caution">
    <text evidence="10">The sequence shown here is derived from an EMBL/GenBank/DDBJ whole genome shotgun (WGS) entry which is preliminary data.</text>
</comment>
<organism evidence="10 11">
    <name type="scientific">Streptococcus rubneri</name>
    <dbReference type="NCBI Taxonomy" id="1234680"/>
    <lineage>
        <taxon>Bacteria</taxon>
        <taxon>Bacillati</taxon>
        <taxon>Bacillota</taxon>
        <taxon>Bacilli</taxon>
        <taxon>Lactobacillales</taxon>
        <taxon>Streptococcaceae</taxon>
        <taxon>Streptococcus</taxon>
    </lineage>
</organism>
<dbReference type="OrthoDB" id="5695313at2"/>
<evidence type="ECO:0000256" key="4">
    <source>
        <dbReference type="ARBA" id="ARBA00022679"/>
    </source>
</evidence>
<keyword evidence="11" id="KW-1185">Reference proteome</keyword>
<feature type="transmembrane region" description="Helical" evidence="9">
    <location>
        <begin position="37"/>
        <end position="57"/>
    </location>
</feature>
<keyword evidence="3" id="KW-0328">Glycosyltransferase</keyword>
<reference evidence="10 11" key="1">
    <citation type="submission" date="2019-04" db="EMBL/GenBank/DDBJ databases">
        <title>Genome sequencing of Streptococcus rubneri DSM 26920(T).</title>
        <authorList>
            <person name="Kook J.-K."/>
            <person name="Park S.-N."/>
            <person name="Lim Y.K."/>
        </authorList>
    </citation>
    <scope>NUCLEOTIDE SEQUENCE [LARGE SCALE GENOMIC DNA]</scope>
    <source>
        <strain evidence="10 11">DSM 26920</strain>
    </source>
</reference>
<evidence type="ECO:0000256" key="6">
    <source>
        <dbReference type="ARBA" id="ARBA00022824"/>
    </source>
</evidence>
<feature type="transmembrane region" description="Helical" evidence="9">
    <location>
        <begin position="69"/>
        <end position="90"/>
    </location>
</feature>
<evidence type="ECO:0000256" key="3">
    <source>
        <dbReference type="ARBA" id="ARBA00022676"/>
    </source>
</evidence>
<comment type="subcellular location">
    <subcellularLocation>
        <location evidence="1">Endomembrane system</location>
        <topology evidence="1">Multi-pass membrane protein</topology>
    </subcellularLocation>
    <subcellularLocation>
        <location evidence="2">Endoplasmic reticulum membrane</location>
    </subcellularLocation>
</comment>
<feature type="transmembrane region" description="Helical" evidence="9">
    <location>
        <begin position="7"/>
        <end position="31"/>
    </location>
</feature>
<gene>
    <name evidence="10" type="ORF">E5S68_02290</name>
</gene>
<dbReference type="Proteomes" id="UP000297986">
    <property type="component" value="Unassembled WGS sequence"/>
</dbReference>